<accession>A0A1C3ENE3</accession>
<reference evidence="1 2" key="1">
    <citation type="submission" date="2016-05" db="EMBL/GenBank/DDBJ databases">
        <title>Genomic and physiological characterization of Planctopirus sp. isolated from fresh water lake.</title>
        <authorList>
            <person name="Subhash Y."/>
            <person name="Ramana C."/>
        </authorList>
    </citation>
    <scope>NUCLEOTIDE SEQUENCE [LARGE SCALE GENOMIC DNA]</scope>
    <source>
        <strain evidence="1 2">JC280</strain>
    </source>
</reference>
<evidence type="ECO:0000313" key="1">
    <source>
        <dbReference type="EMBL" id="ODA34742.1"/>
    </source>
</evidence>
<dbReference type="EMBL" id="LYDR01000039">
    <property type="protein sequence ID" value="ODA34742.1"/>
    <property type="molecule type" value="Genomic_DNA"/>
</dbReference>
<keyword evidence="2" id="KW-1185">Reference proteome</keyword>
<dbReference type="InterPro" id="IPR042099">
    <property type="entry name" value="ANL_N_sf"/>
</dbReference>
<dbReference type="AlphaFoldDB" id="A0A1C3ENE3"/>
<dbReference type="PANTHER" id="PTHR43845:SF1">
    <property type="entry name" value="BLR5969 PROTEIN"/>
    <property type="match status" value="1"/>
</dbReference>
<proteinExistence type="predicted"/>
<name>A0A1C3ENE3_9PLAN</name>
<evidence type="ECO:0000313" key="2">
    <source>
        <dbReference type="Proteomes" id="UP000094828"/>
    </source>
</evidence>
<dbReference type="RefSeq" id="WP_068846214.1">
    <property type="nucleotide sequence ID" value="NZ_LYDR01000039.1"/>
</dbReference>
<dbReference type="PANTHER" id="PTHR43845">
    <property type="entry name" value="BLR5969 PROTEIN"/>
    <property type="match status" value="1"/>
</dbReference>
<dbReference type="Gene3D" id="3.40.50.12780">
    <property type="entry name" value="N-terminal domain of ligase-like"/>
    <property type="match status" value="1"/>
</dbReference>
<dbReference type="Proteomes" id="UP000094828">
    <property type="component" value="Unassembled WGS sequence"/>
</dbReference>
<comment type="caution">
    <text evidence="1">The sequence shown here is derived from an EMBL/GenBank/DDBJ whole genome shotgun (WGS) entry which is preliminary data.</text>
</comment>
<evidence type="ECO:0008006" key="3">
    <source>
        <dbReference type="Google" id="ProtNLM"/>
    </source>
</evidence>
<dbReference type="SUPFAM" id="SSF56801">
    <property type="entry name" value="Acetyl-CoA synthetase-like"/>
    <property type="match status" value="1"/>
</dbReference>
<organism evidence="1 2">
    <name type="scientific">Planctopirus hydrillae</name>
    <dbReference type="NCBI Taxonomy" id="1841610"/>
    <lineage>
        <taxon>Bacteria</taxon>
        <taxon>Pseudomonadati</taxon>
        <taxon>Planctomycetota</taxon>
        <taxon>Planctomycetia</taxon>
        <taxon>Planctomycetales</taxon>
        <taxon>Planctomycetaceae</taxon>
        <taxon>Planctopirus</taxon>
    </lineage>
</organism>
<gene>
    <name evidence="1" type="ORF">A6X21_03490</name>
</gene>
<protein>
    <recommendedName>
        <fullName evidence="3">CoF synthetase</fullName>
    </recommendedName>
</protein>
<dbReference type="OrthoDB" id="568480at2"/>
<sequence length="504" mass="57570">MKKQNNLPSQTWIDHIHRLLLGPRDVLLSGICRSYGTFLWCFKRFSPSYLEWAGKVRARRAFLRAVADVPAYARFVADWTKDNDTIPETDKQTYIKAYPIEERCVGGKIPSKGIAIDESSGSTGTPFNWVRSTSERKQSHLFVSYFAKYCFGRDRWITINAFSMGAWATGVNMGIALQRNSIVKNTGPDLAKILNTLSYFGSEYRYLIVGYPPFLKHLMDAAKAQGFPWDDYKLDALVGGEGMSEGLRDYLRKGFLRVYSGYGASDLEIGIAGETPLTVAIRRLARDNPVIRQQLFGNDSRLPMLFQYNPLMHHIEVNENREVIFTITRAILSPRIRYNVHDEGGIARFDELANKLTAAGYDFRSLEKDHPILQLPFLWIYGRRDFTVSVMGANIYPEDLEQCVYSDPKVAGMTLSFCQSLSESESAEVRPCFHFEIDCEPNDDLRNHFSAVILKHLVEINADFREAWHEYPETLVPEIHLHRRGEGPFKVDAGRIKQTRKAHV</sequence>
<dbReference type="STRING" id="1841610.A6X21_03490"/>